<evidence type="ECO:0000256" key="4">
    <source>
        <dbReference type="ARBA" id="ARBA00024346"/>
    </source>
</evidence>
<dbReference type="EMBL" id="JAHXRI010000025">
    <property type="protein sequence ID" value="MBZ1351904.1"/>
    <property type="molecule type" value="Genomic_DNA"/>
</dbReference>
<comment type="catalytic activity">
    <reaction evidence="7">
        <text>dTDP-beta-L-rhamnose + L-arginyl-[protein] = N(omega)-(alpha-L-rhamnosyl)-L-arginyl-[protein] + dTDP + H(+)</text>
        <dbReference type="Rhea" id="RHEA:66692"/>
        <dbReference type="Rhea" id="RHEA-COMP:10532"/>
        <dbReference type="Rhea" id="RHEA-COMP:17096"/>
        <dbReference type="ChEBI" id="CHEBI:15378"/>
        <dbReference type="ChEBI" id="CHEBI:29965"/>
        <dbReference type="ChEBI" id="CHEBI:57510"/>
        <dbReference type="ChEBI" id="CHEBI:58369"/>
        <dbReference type="ChEBI" id="CHEBI:167445"/>
    </reaction>
    <physiologicalReaction direction="left-to-right" evidence="7">
        <dbReference type="Rhea" id="RHEA:66693"/>
    </physiologicalReaction>
</comment>
<evidence type="ECO:0000256" key="3">
    <source>
        <dbReference type="ARBA" id="ARBA00024303"/>
    </source>
</evidence>
<dbReference type="PIRSF" id="PIRSF015557">
    <property type="entry name" value="UCP015557"/>
    <property type="match status" value="1"/>
</dbReference>
<evidence type="ECO:0000313" key="9">
    <source>
        <dbReference type="Proteomes" id="UP000739565"/>
    </source>
</evidence>
<dbReference type="RefSeq" id="WP_259662314.1">
    <property type="nucleotide sequence ID" value="NZ_JAHXRI010000025.1"/>
</dbReference>
<keyword evidence="9" id="KW-1185">Reference proteome</keyword>
<evidence type="ECO:0000256" key="1">
    <source>
        <dbReference type="ARBA" id="ARBA00022676"/>
    </source>
</evidence>
<evidence type="ECO:0000313" key="8">
    <source>
        <dbReference type="EMBL" id="MBZ1351904.1"/>
    </source>
</evidence>
<keyword evidence="2" id="KW-0808">Transferase</keyword>
<protein>
    <recommendedName>
        <fullName evidence="5">Protein-arginine rhamnosyltransferase</fullName>
    </recommendedName>
    <alternativeName>
        <fullName evidence="6">EF-P arginine rhamnosyltransferase</fullName>
    </alternativeName>
</protein>
<evidence type="ECO:0000256" key="5">
    <source>
        <dbReference type="ARBA" id="ARBA00024416"/>
    </source>
</evidence>
<dbReference type="GO" id="GO:0106361">
    <property type="term" value="F:protein-arginine rhamnosyltransferase activity"/>
    <property type="evidence" value="ECO:0007669"/>
    <property type="project" value="InterPro"/>
</dbReference>
<evidence type="ECO:0000256" key="7">
    <source>
        <dbReference type="ARBA" id="ARBA00048472"/>
    </source>
</evidence>
<dbReference type="InterPro" id="IPR016633">
    <property type="entry name" value="EarP"/>
</dbReference>
<evidence type="ECO:0000256" key="2">
    <source>
        <dbReference type="ARBA" id="ARBA00022679"/>
    </source>
</evidence>
<name>A0A953T8N1_9BURK</name>
<keyword evidence="8" id="KW-0648">Protein biosynthesis</keyword>
<keyword evidence="8" id="KW-0251">Elongation factor</keyword>
<comment type="caution">
    <text evidence="8">The sequence shown here is derived from an EMBL/GenBank/DDBJ whole genome shotgun (WGS) entry which is preliminary data.</text>
</comment>
<dbReference type="AlphaFoldDB" id="A0A953T8N1"/>
<dbReference type="NCBIfam" id="TIGR03837">
    <property type="entry name" value="efp_Arg_rhamno"/>
    <property type="match status" value="1"/>
</dbReference>
<gene>
    <name evidence="8" type="primary">earP</name>
    <name evidence="8" type="ORF">KZZ10_14770</name>
</gene>
<dbReference type="Pfam" id="PF10093">
    <property type="entry name" value="EarP"/>
    <property type="match status" value="1"/>
</dbReference>
<comment type="similarity">
    <text evidence="4">Belongs to the glycosyltransferase 104 family.</text>
</comment>
<organism evidence="8 9">
    <name type="scientific">Zwartia hollandica</name>
    <dbReference type="NCBI Taxonomy" id="324606"/>
    <lineage>
        <taxon>Bacteria</taxon>
        <taxon>Pseudomonadati</taxon>
        <taxon>Pseudomonadota</taxon>
        <taxon>Betaproteobacteria</taxon>
        <taxon>Burkholderiales</taxon>
        <taxon>Alcaligenaceae</taxon>
        <taxon>Zwartia</taxon>
    </lineage>
</organism>
<comment type="function">
    <text evidence="3">Protein-arginine rhamnosyltransferase that catalyzes the transfer of a single rhamnose to elongation factor P (EF-P) on 'Lys-32', a modification required for EF-P-dependent rescue of polyproline stalled ribosomes.</text>
</comment>
<dbReference type="GO" id="GO:0003746">
    <property type="term" value="F:translation elongation factor activity"/>
    <property type="evidence" value="ECO:0007669"/>
    <property type="project" value="UniProtKB-KW"/>
</dbReference>
<proteinExistence type="inferred from homology"/>
<sequence length="366" mass="40724">MRADIFCRVVDNFGDIGVTWRLTRQLQSEHGWSIRLWVDALDSFKKLDARVSTAQSIQLIDNIEIVHWTNPAPDLVPRPVVIASFSCELPPAFQARMIPGNTLWINLEYLSAEAWVEGCHGLPSLRSDGLHSNFFFPGFTSQTGGLIKESSLIEVRDAWQANPDRQFQWIKSLGVPSDGLQAWRSGRLISAFCYPQAPLSAFCKHLANESISTLLLIPEGIASDIPRGQQGNLHVARIPFTTQPEYDQTLWTADLNIVRGEDSFVRALWAAKPSIWHIYPQTEETHLVKLDAWLARAALPAPVQSCIRNWNLEHASAASSNAFAQILEPASLTAWTLAAKEIAADLAKNQDLACSLDLFCRTKGSL</sequence>
<keyword evidence="1" id="KW-0328">Glycosyltransferase</keyword>
<evidence type="ECO:0000256" key="6">
    <source>
        <dbReference type="ARBA" id="ARBA00030025"/>
    </source>
</evidence>
<accession>A0A953T8N1</accession>
<reference evidence="8" key="1">
    <citation type="submission" date="2021-07" db="EMBL/GenBank/DDBJ databases">
        <title>New genus and species of the family Alcaligenaceae.</title>
        <authorList>
            <person name="Hahn M.W."/>
        </authorList>
    </citation>
    <scope>NUCLEOTIDE SEQUENCE</scope>
    <source>
        <strain evidence="8">LF4-65</strain>
    </source>
</reference>
<dbReference type="Proteomes" id="UP000739565">
    <property type="component" value="Unassembled WGS sequence"/>
</dbReference>